<dbReference type="Gene3D" id="3.30.450.20">
    <property type="entry name" value="PAS domain"/>
    <property type="match status" value="3"/>
</dbReference>
<evidence type="ECO:0000259" key="20">
    <source>
        <dbReference type="PROSITE" id="PS50110"/>
    </source>
</evidence>
<dbReference type="Gene3D" id="3.30.565.10">
    <property type="entry name" value="Histidine kinase-like ATPase, C-terminal domain"/>
    <property type="match status" value="1"/>
</dbReference>
<dbReference type="SUPFAM" id="SSF55785">
    <property type="entry name" value="PYP-like sensor domain (PAS domain)"/>
    <property type="match status" value="3"/>
</dbReference>
<evidence type="ECO:0000256" key="5">
    <source>
        <dbReference type="ARBA" id="ARBA00022553"/>
    </source>
</evidence>
<comment type="subunit">
    <text evidence="14">At low DSF concentrations, interacts with RpfF.</text>
</comment>
<evidence type="ECO:0000259" key="21">
    <source>
        <dbReference type="PROSITE" id="PS50112"/>
    </source>
</evidence>
<dbReference type="SMART" id="SM00448">
    <property type="entry name" value="REC"/>
    <property type="match status" value="1"/>
</dbReference>
<dbReference type="EMBL" id="FUYV01000008">
    <property type="protein sequence ID" value="SKB98063.1"/>
    <property type="molecule type" value="Genomic_DNA"/>
</dbReference>
<comment type="catalytic activity">
    <reaction evidence="1">
        <text>ATP + protein L-histidine = ADP + protein N-phospho-L-histidine.</text>
        <dbReference type="EC" id="2.7.13.3"/>
    </reaction>
</comment>
<sequence length="1371" mass="156023">MTRLRIELSERAIKSIAGLMLSVALAMTIFSLLNNLHSSMVIAFGYFVTVLAVTILYLFIKNREFWSHAVILLTGILSTILFFSWGIEGAGLLWSFLFPFLAFRLNHYHVGALYSGLLYIALLVLFILSQFNLVTAHFPVNYMTVYFIVLLVAILFLYWYDRQHYITKKELTLSNEKYKSLFNNLTQGVALISPEMKVLEINKVARDWFPNADPGKQPFCFKCLDFQEREDVCPGCQTKDAFIKGIPQSLIKTKKTSLGDRYFKVISSPVFDPEGNVSAVIETLEDITEQKKNLESIKLAEETYRNIFLNSQIGLFRSDLESSILLDANEAFARMAGFKSREELIKSGFVIAERYRNINDRDKLLAELRLNGEVNNRELEFTKVDGVNIWIRLSIKLLKDKNWIEGVIEDITSQKLSVDLLKQSEERHRLLTDNSTDVIWTMDLSGKFTYVSPSVKKLRGFDPEDVMQQEPEEMLTRRSLIHFTQGIQLVQDAIKRGEAFPNTRVELEQPCKDGSTIWTEATISGIYDKNNQFIGILGVSRDISEQKKAREVISFQTNAQKLVADISFDFISSNTDNIDSKIEKMLQQSGNFFGVDRAYVFSLSKKRRTLSNTHEWCADGISSEMIHLQNIDFVYLPWWSDQILKGEDVIIHSLDEIPEEAHSEKAEFKRQKIQSMITVPIIYREKVVGIIGYDSVKKEKQWNEYEVSLIHTIANSFADTQLKIKAEQRLISAKEEAMAASKAKSEFLANMSHEIRTPLNGITGFSELLKNTPLLGIQRKYLDNTITASNSLLSIIDDILDFSKIEAGKLDLESIEMDVCEIAQQVADIVQFQAFEKDLELIVNIQPGIPEIMVSDPVRLRQVLLNLMSNAVKFTNHGEIELAVSFEEKENSKGLYAFKVRDTGIGISKEQQAKLFKSFSQADSSTTREYGGTGLGLVISSLIVEKMGGKIELVSAPDEGSTFYFSIETPFKFKETTFSGFENRTVMFIDDNITLLETMETLMNYYGVRFYGLTDPGEALAVLHQNKHIDIVFADNHLINSSNKEVFENIFHLCKKKQLEVISLISEKTSTEAYEEPLCQKISKPIKYQDILGIISHAGFYSPISSDSPLKGKHHSLLNRQKPVILIAEDIQMNLELLTALIKGLIPDSLIIEALNGKEVVEKSEKHPVDIILMDIQMPQISGIEATRIIRSSEKNPNCNTPIIALSAGVLKEDRILCFKAGMNEFLPKPVNTSKLENTLIRFLLSEKVEDETELADEFSDIDKLVSFNYKELLERINQNHSLMQRLMHSISYQLGDFIDKLGDAVSKGNLREIKDIAHTIKGVSMNLSFDRMAFLTKKIETIDDLKLVYTVYKEIESEWNRIKEIFSEME</sequence>
<keyword evidence="12" id="KW-0902">Two-component regulatory system</keyword>
<dbReference type="SUPFAM" id="SSF55781">
    <property type="entry name" value="GAF domain-like"/>
    <property type="match status" value="1"/>
</dbReference>
<reference evidence="24 25" key="1">
    <citation type="submission" date="2017-02" db="EMBL/GenBank/DDBJ databases">
        <authorList>
            <person name="Peterson S.W."/>
        </authorList>
    </citation>
    <scope>NUCLEOTIDE SEQUENCE [LARGE SCALE GENOMIC DNA]</scope>
    <source>
        <strain evidence="24 25">DSM 24412</strain>
    </source>
</reference>
<feature type="modified residue" description="4-aspartylphosphate" evidence="17">
    <location>
        <position position="1035"/>
    </location>
</feature>
<evidence type="ECO:0000256" key="10">
    <source>
        <dbReference type="ARBA" id="ARBA00022840"/>
    </source>
</evidence>
<dbReference type="SUPFAM" id="SSF55874">
    <property type="entry name" value="ATPase domain of HSP90 chaperone/DNA topoisomerase II/histidine kinase"/>
    <property type="match status" value="1"/>
</dbReference>
<dbReference type="FunFam" id="3.30.565.10:FF:000010">
    <property type="entry name" value="Sensor histidine kinase RcsC"/>
    <property type="match status" value="1"/>
</dbReference>
<dbReference type="InterPro" id="IPR003661">
    <property type="entry name" value="HisK_dim/P_dom"/>
</dbReference>
<evidence type="ECO:0000256" key="16">
    <source>
        <dbReference type="PROSITE-ProRule" id="PRU00110"/>
    </source>
</evidence>
<keyword evidence="9" id="KW-0418">Kinase</keyword>
<dbReference type="InterPro" id="IPR035965">
    <property type="entry name" value="PAS-like_dom_sf"/>
</dbReference>
<evidence type="ECO:0000256" key="2">
    <source>
        <dbReference type="ARBA" id="ARBA00004651"/>
    </source>
</evidence>
<keyword evidence="5 17" id="KW-0597">Phosphoprotein</keyword>
<feature type="transmembrane region" description="Helical" evidence="18">
    <location>
        <begin position="39"/>
        <end position="59"/>
    </location>
</feature>
<dbReference type="PANTHER" id="PTHR45339">
    <property type="entry name" value="HYBRID SIGNAL TRANSDUCTION HISTIDINE KINASE J"/>
    <property type="match status" value="1"/>
</dbReference>
<evidence type="ECO:0000259" key="22">
    <source>
        <dbReference type="PROSITE" id="PS50113"/>
    </source>
</evidence>
<protein>
    <recommendedName>
        <fullName evidence="15">Sensory/regulatory protein RpfC</fullName>
        <ecNumber evidence="3">2.7.13.3</ecNumber>
    </recommendedName>
</protein>
<evidence type="ECO:0000256" key="4">
    <source>
        <dbReference type="ARBA" id="ARBA00022475"/>
    </source>
</evidence>
<dbReference type="Pfam" id="PF02518">
    <property type="entry name" value="HATPase_c"/>
    <property type="match status" value="1"/>
</dbReference>
<evidence type="ECO:0000256" key="3">
    <source>
        <dbReference type="ARBA" id="ARBA00012438"/>
    </source>
</evidence>
<dbReference type="SMART" id="SM00065">
    <property type="entry name" value="GAF"/>
    <property type="match status" value="1"/>
</dbReference>
<dbReference type="InterPro" id="IPR000700">
    <property type="entry name" value="PAS-assoc_C"/>
</dbReference>
<dbReference type="FunFam" id="1.10.287.130:FF:000002">
    <property type="entry name" value="Two-component osmosensing histidine kinase"/>
    <property type="match status" value="1"/>
</dbReference>
<evidence type="ECO:0000259" key="23">
    <source>
        <dbReference type="PROSITE" id="PS50894"/>
    </source>
</evidence>
<evidence type="ECO:0000259" key="19">
    <source>
        <dbReference type="PROSITE" id="PS50109"/>
    </source>
</evidence>
<dbReference type="PROSITE" id="PS50894">
    <property type="entry name" value="HPT"/>
    <property type="match status" value="1"/>
</dbReference>
<dbReference type="InterPro" id="IPR011006">
    <property type="entry name" value="CheY-like_superfamily"/>
</dbReference>
<dbReference type="GO" id="GO:0000155">
    <property type="term" value="F:phosphorelay sensor kinase activity"/>
    <property type="evidence" value="ECO:0007669"/>
    <property type="project" value="InterPro"/>
</dbReference>
<dbReference type="InterPro" id="IPR001610">
    <property type="entry name" value="PAC"/>
</dbReference>
<feature type="domain" description="Histidine kinase" evidence="19">
    <location>
        <begin position="750"/>
        <end position="971"/>
    </location>
</feature>
<dbReference type="InterPro" id="IPR008207">
    <property type="entry name" value="Sig_transdc_His_kin_Hpt_dom"/>
</dbReference>
<dbReference type="Pfam" id="PF00072">
    <property type="entry name" value="Response_reg"/>
    <property type="match status" value="1"/>
</dbReference>
<evidence type="ECO:0000256" key="7">
    <source>
        <dbReference type="ARBA" id="ARBA00022692"/>
    </source>
</evidence>
<dbReference type="SUPFAM" id="SSF47384">
    <property type="entry name" value="Homodimeric domain of signal transducing histidine kinase"/>
    <property type="match status" value="1"/>
</dbReference>
<dbReference type="SUPFAM" id="SSF47226">
    <property type="entry name" value="Histidine-containing phosphotransfer domain, HPT domain"/>
    <property type="match status" value="1"/>
</dbReference>
<proteinExistence type="predicted"/>
<evidence type="ECO:0000256" key="1">
    <source>
        <dbReference type="ARBA" id="ARBA00000085"/>
    </source>
</evidence>
<evidence type="ECO:0000256" key="12">
    <source>
        <dbReference type="ARBA" id="ARBA00023012"/>
    </source>
</evidence>
<dbReference type="SMART" id="SM00091">
    <property type="entry name" value="PAS"/>
    <property type="match status" value="3"/>
</dbReference>
<dbReference type="Proteomes" id="UP000191055">
    <property type="component" value="Unassembled WGS sequence"/>
</dbReference>
<feature type="transmembrane region" description="Helical" evidence="18">
    <location>
        <begin position="107"/>
        <end position="128"/>
    </location>
</feature>
<keyword evidence="25" id="KW-1185">Reference proteome</keyword>
<dbReference type="InterPro" id="IPR036097">
    <property type="entry name" value="HisK_dim/P_sf"/>
</dbReference>
<feature type="domain" description="Response regulatory" evidence="20">
    <location>
        <begin position="1124"/>
        <end position="1244"/>
    </location>
</feature>
<evidence type="ECO:0000256" key="14">
    <source>
        <dbReference type="ARBA" id="ARBA00064003"/>
    </source>
</evidence>
<dbReference type="Gene3D" id="1.10.287.130">
    <property type="match status" value="1"/>
</dbReference>
<dbReference type="CDD" id="cd16922">
    <property type="entry name" value="HATPase_EvgS-ArcB-TorS-like"/>
    <property type="match status" value="1"/>
</dbReference>
<dbReference type="STRING" id="889453.SAMN03080601_01649"/>
<evidence type="ECO:0000313" key="24">
    <source>
        <dbReference type="EMBL" id="SKB98063.1"/>
    </source>
</evidence>
<evidence type="ECO:0000256" key="11">
    <source>
        <dbReference type="ARBA" id="ARBA00022989"/>
    </source>
</evidence>
<evidence type="ECO:0000313" key="25">
    <source>
        <dbReference type="Proteomes" id="UP000191055"/>
    </source>
</evidence>
<feature type="domain" description="HPt" evidence="23">
    <location>
        <begin position="1280"/>
        <end position="1371"/>
    </location>
</feature>
<dbReference type="InterPro" id="IPR003018">
    <property type="entry name" value="GAF"/>
</dbReference>
<feature type="domain" description="PAC" evidence="22">
    <location>
        <begin position="501"/>
        <end position="555"/>
    </location>
</feature>
<evidence type="ECO:0000256" key="17">
    <source>
        <dbReference type="PROSITE-ProRule" id="PRU00169"/>
    </source>
</evidence>
<dbReference type="InterPro" id="IPR004358">
    <property type="entry name" value="Sig_transdc_His_kin-like_C"/>
</dbReference>
<dbReference type="OrthoDB" id="9796457at2"/>
<dbReference type="CDD" id="cd00082">
    <property type="entry name" value="HisKA"/>
    <property type="match status" value="1"/>
</dbReference>
<name>A0A1T5FPG4_9BACT</name>
<dbReference type="InterPro" id="IPR001789">
    <property type="entry name" value="Sig_transdc_resp-reg_receiver"/>
</dbReference>
<dbReference type="KEGG" id="asx:CDL62_10075"/>
<keyword evidence="8" id="KW-0547">Nucleotide-binding</keyword>
<dbReference type="Pfam" id="PF00512">
    <property type="entry name" value="HisKA"/>
    <property type="match status" value="1"/>
</dbReference>
<evidence type="ECO:0000256" key="18">
    <source>
        <dbReference type="SAM" id="Phobius"/>
    </source>
</evidence>
<organism evidence="24 25">
    <name type="scientific">Alkalitalea saponilacus</name>
    <dbReference type="NCBI Taxonomy" id="889453"/>
    <lineage>
        <taxon>Bacteria</taxon>
        <taxon>Pseudomonadati</taxon>
        <taxon>Bacteroidota</taxon>
        <taxon>Bacteroidia</taxon>
        <taxon>Marinilabiliales</taxon>
        <taxon>Marinilabiliaceae</taxon>
        <taxon>Alkalitalea</taxon>
    </lineage>
</organism>
<dbReference type="SUPFAM" id="SSF52172">
    <property type="entry name" value="CheY-like"/>
    <property type="match status" value="2"/>
</dbReference>
<dbReference type="NCBIfam" id="TIGR00229">
    <property type="entry name" value="sensory_box"/>
    <property type="match status" value="2"/>
</dbReference>
<dbReference type="PANTHER" id="PTHR45339:SF1">
    <property type="entry name" value="HYBRID SIGNAL TRANSDUCTION HISTIDINE KINASE J"/>
    <property type="match status" value="1"/>
</dbReference>
<keyword evidence="11 18" id="KW-1133">Transmembrane helix</keyword>
<dbReference type="PROSITE" id="PS50112">
    <property type="entry name" value="PAS"/>
    <property type="match status" value="1"/>
</dbReference>
<dbReference type="CDD" id="cd17546">
    <property type="entry name" value="REC_hyHK_CKI1_RcsC-like"/>
    <property type="match status" value="1"/>
</dbReference>
<dbReference type="Gene3D" id="3.40.50.2300">
    <property type="match status" value="2"/>
</dbReference>
<dbReference type="SMART" id="SM00086">
    <property type="entry name" value="PAC"/>
    <property type="match status" value="3"/>
</dbReference>
<gene>
    <name evidence="24" type="ORF">SAMN03080601_01649</name>
</gene>
<dbReference type="Gene3D" id="1.20.120.160">
    <property type="entry name" value="HPT domain"/>
    <property type="match status" value="1"/>
</dbReference>
<dbReference type="PROSITE" id="PS50110">
    <property type="entry name" value="RESPONSE_REGULATORY"/>
    <property type="match status" value="2"/>
</dbReference>
<evidence type="ECO:0000256" key="13">
    <source>
        <dbReference type="ARBA" id="ARBA00023136"/>
    </source>
</evidence>
<evidence type="ECO:0000256" key="9">
    <source>
        <dbReference type="ARBA" id="ARBA00022777"/>
    </source>
</evidence>
<evidence type="ECO:0000256" key="15">
    <source>
        <dbReference type="ARBA" id="ARBA00068150"/>
    </source>
</evidence>
<keyword evidence="4" id="KW-1003">Cell membrane</keyword>
<keyword evidence="10" id="KW-0067">ATP-binding</keyword>
<dbReference type="PRINTS" id="PR00344">
    <property type="entry name" value="BCTRLSENSOR"/>
</dbReference>
<feature type="domain" description="PAS" evidence="21">
    <location>
        <begin position="424"/>
        <end position="497"/>
    </location>
</feature>
<dbReference type="SMART" id="SM00387">
    <property type="entry name" value="HATPase_c"/>
    <property type="match status" value="1"/>
</dbReference>
<keyword evidence="13 18" id="KW-0472">Membrane</keyword>
<dbReference type="GO" id="GO:0005524">
    <property type="term" value="F:ATP binding"/>
    <property type="evidence" value="ECO:0007669"/>
    <property type="project" value="UniProtKB-KW"/>
</dbReference>
<dbReference type="Gene3D" id="3.30.450.40">
    <property type="match status" value="1"/>
</dbReference>
<dbReference type="RefSeq" id="WP_079557406.1">
    <property type="nucleotide sequence ID" value="NZ_CP021904.1"/>
</dbReference>
<feature type="transmembrane region" description="Helical" evidence="18">
    <location>
        <begin position="12"/>
        <end position="33"/>
    </location>
</feature>
<feature type="transmembrane region" description="Helical" evidence="18">
    <location>
        <begin position="66"/>
        <end position="87"/>
    </location>
</feature>
<feature type="modified residue" description="Phosphohistidine" evidence="16">
    <location>
        <position position="1319"/>
    </location>
</feature>
<keyword evidence="6" id="KW-0808">Transferase</keyword>
<dbReference type="Pfam" id="PF01627">
    <property type="entry name" value="Hpt"/>
    <property type="match status" value="1"/>
</dbReference>
<dbReference type="InterPro" id="IPR005467">
    <property type="entry name" value="His_kinase_dom"/>
</dbReference>
<dbReference type="SMART" id="SM00388">
    <property type="entry name" value="HisKA"/>
    <property type="match status" value="1"/>
</dbReference>
<dbReference type="Pfam" id="PF13426">
    <property type="entry name" value="PAS_9"/>
    <property type="match status" value="3"/>
</dbReference>
<dbReference type="Pfam" id="PF01590">
    <property type="entry name" value="GAF"/>
    <property type="match status" value="1"/>
</dbReference>
<dbReference type="InterPro" id="IPR003594">
    <property type="entry name" value="HATPase_dom"/>
</dbReference>
<feature type="modified residue" description="4-aspartylphosphate" evidence="17">
    <location>
        <position position="1175"/>
    </location>
</feature>
<dbReference type="InterPro" id="IPR029016">
    <property type="entry name" value="GAF-like_dom_sf"/>
</dbReference>
<dbReference type="InterPro" id="IPR036641">
    <property type="entry name" value="HPT_dom_sf"/>
</dbReference>
<dbReference type="CDD" id="cd00130">
    <property type="entry name" value="PAS"/>
    <property type="match status" value="1"/>
</dbReference>
<dbReference type="PROSITE" id="PS50109">
    <property type="entry name" value="HIS_KIN"/>
    <property type="match status" value="1"/>
</dbReference>
<keyword evidence="7 18" id="KW-0812">Transmembrane</keyword>
<dbReference type="InterPro" id="IPR036890">
    <property type="entry name" value="HATPase_C_sf"/>
</dbReference>
<comment type="subcellular location">
    <subcellularLocation>
        <location evidence="2">Cell membrane</location>
        <topology evidence="2">Multi-pass membrane protein</topology>
    </subcellularLocation>
</comment>
<accession>A0A1T5FPG4</accession>
<feature type="transmembrane region" description="Helical" evidence="18">
    <location>
        <begin position="140"/>
        <end position="160"/>
    </location>
</feature>
<evidence type="ECO:0000256" key="6">
    <source>
        <dbReference type="ARBA" id="ARBA00022679"/>
    </source>
</evidence>
<evidence type="ECO:0000256" key="8">
    <source>
        <dbReference type="ARBA" id="ARBA00022741"/>
    </source>
</evidence>
<dbReference type="PROSITE" id="PS50113">
    <property type="entry name" value="PAC"/>
    <property type="match status" value="1"/>
</dbReference>
<feature type="domain" description="Response regulatory" evidence="20">
    <location>
        <begin position="985"/>
        <end position="1099"/>
    </location>
</feature>
<dbReference type="InterPro" id="IPR000014">
    <property type="entry name" value="PAS"/>
</dbReference>
<dbReference type="GO" id="GO:0005886">
    <property type="term" value="C:plasma membrane"/>
    <property type="evidence" value="ECO:0007669"/>
    <property type="project" value="UniProtKB-SubCell"/>
</dbReference>
<dbReference type="EC" id="2.7.13.3" evidence="3"/>